<evidence type="ECO:0000256" key="1">
    <source>
        <dbReference type="SAM" id="MobiDB-lite"/>
    </source>
</evidence>
<evidence type="ECO:0000313" key="3">
    <source>
        <dbReference type="Proteomes" id="UP001066276"/>
    </source>
</evidence>
<reference evidence="2" key="1">
    <citation type="journal article" date="2022" name="bioRxiv">
        <title>Sequencing and chromosome-scale assembly of the giantPleurodeles waltlgenome.</title>
        <authorList>
            <person name="Brown T."/>
            <person name="Elewa A."/>
            <person name="Iarovenko S."/>
            <person name="Subramanian E."/>
            <person name="Araus A.J."/>
            <person name="Petzold A."/>
            <person name="Susuki M."/>
            <person name="Suzuki K.-i.T."/>
            <person name="Hayashi T."/>
            <person name="Toyoda A."/>
            <person name="Oliveira C."/>
            <person name="Osipova E."/>
            <person name="Leigh N.D."/>
            <person name="Simon A."/>
            <person name="Yun M.H."/>
        </authorList>
    </citation>
    <scope>NUCLEOTIDE SEQUENCE</scope>
    <source>
        <strain evidence="2">20211129_DDA</strain>
        <tissue evidence="2">Liver</tissue>
    </source>
</reference>
<comment type="caution">
    <text evidence="2">The sequence shown here is derived from an EMBL/GenBank/DDBJ whole genome shotgun (WGS) entry which is preliminary data.</text>
</comment>
<sequence>MAAGGSSAAKDPETCGSGSLPSKEKVRPTERVCSVLFTAPRGVKWQPAALVLLRSLVLVVQAPPQARRQFVLRSRFAVSFSPESGACGSGSRSNKEKVHPAEWVCSILFTTPLGVK</sequence>
<dbReference type="EMBL" id="JANPWB010000002">
    <property type="protein sequence ID" value="KAJ1205575.1"/>
    <property type="molecule type" value="Genomic_DNA"/>
</dbReference>
<protein>
    <submittedName>
        <fullName evidence="2">Uncharacterized protein</fullName>
    </submittedName>
</protein>
<feature type="region of interest" description="Disordered" evidence="1">
    <location>
        <begin position="1"/>
        <end position="29"/>
    </location>
</feature>
<accession>A0AAV7VZT5</accession>
<evidence type="ECO:0000313" key="2">
    <source>
        <dbReference type="EMBL" id="KAJ1205575.1"/>
    </source>
</evidence>
<gene>
    <name evidence="2" type="ORF">NDU88_001003</name>
</gene>
<organism evidence="2 3">
    <name type="scientific">Pleurodeles waltl</name>
    <name type="common">Iberian ribbed newt</name>
    <dbReference type="NCBI Taxonomy" id="8319"/>
    <lineage>
        <taxon>Eukaryota</taxon>
        <taxon>Metazoa</taxon>
        <taxon>Chordata</taxon>
        <taxon>Craniata</taxon>
        <taxon>Vertebrata</taxon>
        <taxon>Euteleostomi</taxon>
        <taxon>Amphibia</taxon>
        <taxon>Batrachia</taxon>
        <taxon>Caudata</taxon>
        <taxon>Salamandroidea</taxon>
        <taxon>Salamandridae</taxon>
        <taxon>Pleurodelinae</taxon>
        <taxon>Pleurodeles</taxon>
    </lineage>
</organism>
<dbReference type="Proteomes" id="UP001066276">
    <property type="component" value="Chromosome 1_2"/>
</dbReference>
<proteinExistence type="predicted"/>
<keyword evidence="3" id="KW-1185">Reference proteome</keyword>
<dbReference type="AlphaFoldDB" id="A0AAV7VZT5"/>
<name>A0AAV7VZT5_PLEWA</name>